<evidence type="ECO:0000256" key="4">
    <source>
        <dbReference type="ARBA" id="ARBA00022741"/>
    </source>
</evidence>
<evidence type="ECO:0000256" key="1">
    <source>
        <dbReference type="ARBA" id="ARBA00012513"/>
    </source>
</evidence>
<gene>
    <name evidence="8" type="primary">pk2</name>
</gene>
<dbReference type="EMBL" id="LC500465">
    <property type="protein sequence ID" value="BBN66151.1"/>
    <property type="molecule type" value="Genomic_DNA"/>
</dbReference>
<reference evidence="8" key="1">
    <citation type="journal article" date="2020" name="Virus Genes">
        <title>Whole-genome sequencing and comparative transcriptome analysis of Bombyx mori nucleopolyhedrovirus La strain.</title>
        <authorList>
            <person name="Fujimoto S."/>
            <person name="Kawamoto M."/>
            <person name="Shoji K."/>
            <person name="Suzuki Y."/>
            <person name="Katsuma S."/>
            <person name="Iwanaga M."/>
        </authorList>
    </citation>
    <scope>NUCLEOTIDE SEQUENCE</scope>
    <source>
        <strain evidence="8">La</strain>
    </source>
</reference>
<dbReference type="InterPro" id="IPR050339">
    <property type="entry name" value="CC_SR_Kinase"/>
</dbReference>
<dbReference type="PANTHER" id="PTHR11042:SF160">
    <property type="entry name" value="EUKARYOTIC TRANSLATION INITIATION FACTOR 2-ALPHA KINASE 1"/>
    <property type="match status" value="1"/>
</dbReference>
<keyword evidence="3" id="KW-0808">Transferase</keyword>
<evidence type="ECO:0000259" key="7">
    <source>
        <dbReference type="PROSITE" id="PS50011"/>
    </source>
</evidence>
<organismHost>
    <name type="scientific">Bombyx mori</name>
    <name type="common">Silk moth</name>
    <dbReference type="NCBI Taxonomy" id="7091"/>
</organismHost>
<evidence type="ECO:0000313" key="8">
    <source>
        <dbReference type="EMBL" id="BBN66151.1"/>
    </source>
</evidence>
<dbReference type="Gene3D" id="1.10.510.10">
    <property type="entry name" value="Transferase(Phosphotransferase) domain 1"/>
    <property type="match status" value="1"/>
</dbReference>
<evidence type="ECO:0000256" key="5">
    <source>
        <dbReference type="ARBA" id="ARBA00022777"/>
    </source>
</evidence>
<keyword evidence="4" id="KW-0547">Nucleotide-binding</keyword>
<dbReference type="InterPro" id="IPR000719">
    <property type="entry name" value="Prot_kinase_dom"/>
</dbReference>
<dbReference type="PROSITE" id="PS50011">
    <property type="entry name" value="PROTEIN_KINASE_DOM"/>
    <property type="match status" value="1"/>
</dbReference>
<dbReference type="GO" id="GO:0004674">
    <property type="term" value="F:protein serine/threonine kinase activity"/>
    <property type="evidence" value="ECO:0007669"/>
    <property type="project" value="UniProtKB-KW"/>
</dbReference>
<dbReference type="SUPFAM" id="SSF56112">
    <property type="entry name" value="Protein kinase-like (PK-like)"/>
    <property type="match status" value="1"/>
</dbReference>
<name>A0A679DZD6_NPVBM</name>
<dbReference type="GO" id="GO:0006796">
    <property type="term" value="P:phosphate-containing compound metabolic process"/>
    <property type="evidence" value="ECO:0007669"/>
    <property type="project" value="UniProtKB-ARBA"/>
</dbReference>
<dbReference type="EC" id="2.7.11.1" evidence="1"/>
<feature type="domain" description="Protein kinase" evidence="7">
    <location>
        <begin position="1"/>
        <end position="205"/>
    </location>
</feature>
<dbReference type="PANTHER" id="PTHR11042">
    <property type="entry name" value="EUKARYOTIC TRANSLATION INITIATION FACTOR 2-ALPHA KINASE EIF2-ALPHA KINASE -RELATED"/>
    <property type="match status" value="1"/>
</dbReference>
<keyword evidence="5 8" id="KW-0418">Kinase</keyword>
<dbReference type="InterPro" id="IPR011009">
    <property type="entry name" value="Kinase-like_dom_sf"/>
</dbReference>
<keyword evidence="2" id="KW-0723">Serine/threonine-protein kinase</keyword>
<accession>A0A679DZD6</accession>
<dbReference type="GO" id="GO:0005524">
    <property type="term" value="F:ATP binding"/>
    <property type="evidence" value="ECO:0007669"/>
    <property type="project" value="UniProtKB-KW"/>
</dbReference>
<sequence>MKPEQLVYLNPRQHRIYFASPLNEYMLSDYLKQRNLQIFAKTNIKVPADFGFYISKFVDLVSAVEAIHSVNIVHHNINPEDIFMTGPDFDLYVGGMFGSLYKTFIKNNPQNITLYAAPEQIKKVYTPENDMYSLGIVLFELIMPFKTALEREITLTNFRNNVQQMPASLSQSHPKLTEIVCKLIQHDYSQRPNAKWLLKEMEQLLLEYTTGSKKTIKEGFGDKAI</sequence>
<evidence type="ECO:0000256" key="2">
    <source>
        <dbReference type="ARBA" id="ARBA00022527"/>
    </source>
</evidence>
<dbReference type="SMART" id="SM00220">
    <property type="entry name" value="S_TKc"/>
    <property type="match status" value="1"/>
</dbReference>
<evidence type="ECO:0000256" key="3">
    <source>
        <dbReference type="ARBA" id="ARBA00022679"/>
    </source>
</evidence>
<dbReference type="Pfam" id="PF00069">
    <property type="entry name" value="Pkinase"/>
    <property type="match status" value="1"/>
</dbReference>
<organism evidence="8">
    <name type="scientific">Bombyx mori nuclear polyhedrosis virus</name>
    <name type="common">BmNPV</name>
    <dbReference type="NCBI Taxonomy" id="271108"/>
    <lineage>
        <taxon>Viruses</taxon>
        <taxon>Viruses incertae sedis</taxon>
        <taxon>Naldaviricetes</taxon>
        <taxon>Lefavirales</taxon>
        <taxon>Baculoviridae</taxon>
        <taxon>Alphabaculovirus</taxon>
        <taxon>Alphabaculovirus bomori</taxon>
    </lineage>
</organism>
<proteinExistence type="predicted"/>
<protein>
    <recommendedName>
        <fullName evidence="1">non-specific serine/threonine protein kinase</fullName>
        <ecNumber evidence="1">2.7.11.1</ecNumber>
    </recommendedName>
</protein>
<evidence type="ECO:0000256" key="6">
    <source>
        <dbReference type="ARBA" id="ARBA00022840"/>
    </source>
</evidence>
<keyword evidence="6" id="KW-0067">ATP-binding</keyword>
<dbReference type="GO" id="GO:0006950">
    <property type="term" value="P:response to stress"/>
    <property type="evidence" value="ECO:0007669"/>
    <property type="project" value="UniProtKB-ARBA"/>
</dbReference>